<dbReference type="SUPFAM" id="SSF51658">
    <property type="entry name" value="Xylose isomerase-like"/>
    <property type="match status" value="1"/>
</dbReference>
<organism evidence="3 4">
    <name type="scientific">Auraticoccus cholistanensis</name>
    <dbReference type="NCBI Taxonomy" id="2656650"/>
    <lineage>
        <taxon>Bacteria</taxon>
        <taxon>Bacillati</taxon>
        <taxon>Actinomycetota</taxon>
        <taxon>Actinomycetes</taxon>
        <taxon>Propionibacteriales</taxon>
        <taxon>Propionibacteriaceae</taxon>
        <taxon>Auraticoccus</taxon>
    </lineage>
</organism>
<keyword evidence="4" id="KW-1185">Reference proteome</keyword>
<proteinExistence type="predicted"/>
<dbReference type="Gene3D" id="3.20.20.150">
    <property type="entry name" value="Divalent-metal-dependent TIM barrel enzymes"/>
    <property type="match status" value="1"/>
</dbReference>
<comment type="caution">
    <text evidence="3">The sequence shown here is derived from an EMBL/GenBank/DDBJ whole genome shotgun (WGS) entry which is preliminary data.</text>
</comment>
<dbReference type="InterPro" id="IPR036237">
    <property type="entry name" value="Xyl_isomerase-like_sf"/>
</dbReference>
<gene>
    <name evidence="3" type="ORF">GC722_02860</name>
</gene>
<feature type="region of interest" description="Disordered" evidence="1">
    <location>
        <begin position="1"/>
        <end position="95"/>
    </location>
</feature>
<name>A0A6A9UQG2_9ACTN</name>
<dbReference type="InterPro" id="IPR050312">
    <property type="entry name" value="IolE/XylAMocC-like"/>
</dbReference>
<accession>A0A6A9UQG2</accession>
<protein>
    <submittedName>
        <fullName evidence="3">TIM barrel protein</fullName>
    </submittedName>
</protein>
<dbReference type="AlphaFoldDB" id="A0A6A9UQG2"/>
<evidence type="ECO:0000256" key="1">
    <source>
        <dbReference type="SAM" id="MobiDB-lite"/>
    </source>
</evidence>
<feature type="compositionally biased region" description="Basic and acidic residues" evidence="1">
    <location>
        <begin position="79"/>
        <end position="95"/>
    </location>
</feature>
<dbReference type="InterPro" id="IPR013022">
    <property type="entry name" value="Xyl_isomerase-like_TIM-brl"/>
</dbReference>
<dbReference type="PANTHER" id="PTHR12110:SF41">
    <property type="entry name" value="INOSOSE DEHYDRATASE"/>
    <property type="match status" value="1"/>
</dbReference>
<evidence type="ECO:0000259" key="2">
    <source>
        <dbReference type="Pfam" id="PF01261"/>
    </source>
</evidence>
<evidence type="ECO:0000313" key="3">
    <source>
        <dbReference type="EMBL" id="MVA74973.1"/>
    </source>
</evidence>
<feature type="domain" description="Xylose isomerase-like TIM barrel" evidence="2">
    <location>
        <begin position="142"/>
        <end position="357"/>
    </location>
</feature>
<dbReference type="Proteomes" id="UP000435304">
    <property type="component" value="Unassembled WGS sequence"/>
</dbReference>
<reference evidence="3 4" key="1">
    <citation type="submission" date="2019-12" db="EMBL/GenBank/DDBJ databases">
        <title>Auraticoccus cholistani sp. nov., an actinomycete isolated from soil of Cholistan desert.</title>
        <authorList>
            <person name="Cheema M.T."/>
        </authorList>
    </citation>
    <scope>NUCLEOTIDE SEQUENCE [LARGE SCALE GENOMIC DNA]</scope>
    <source>
        <strain evidence="3 4">F435</strain>
    </source>
</reference>
<dbReference type="Pfam" id="PF01261">
    <property type="entry name" value="AP_endonuc_2"/>
    <property type="match status" value="1"/>
</dbReference>
<evidence type="ECO:0000313" key="4">
    <source>
        <dbReference type="Proteomes" id="UP000435304"/>
    </source>
</evidence>
<sequence length="387" mass="41691">MGADPGVRARPARGREARDARRRGLRAPAAARDRAVHHPGGVRRRQRAPVLHPGSRSRRVAPPPGARVRPQHRRGAAGGDRRRDRGELDGGRDLRPRVGHVRWRAHPHPGLRQDRPVSGGARLCVATICFDGFGDEDFAPTFELAPRLGVEDLEINAWYGRNLTPSGIEGLLRRCRAGNLRPASLQVSPFAPGPAAADLTREVCRWLWLLEVARRLDVGVIKATGSARDTCGGLPALIELLRVVAPVAAERGITVVLENHVGNVIEHPEDYHAVFTAVGRQGLGVCLDTGHFVASGHDPAAVAADLGDLVVHVDLKDCTGPGTGHFVRFGEGVVDFDAVLARTLTPGWSGWVVVELPLLDRARVISDLRAGVHIAARHLPLQAQLAT</sequence>
<dbReference type="EMBL" id="WPCU01000004">
    <property type="protein sequence ID" value="MVA74973.1"/>
    <property type="molecule type" value="Genomic_DNA"/>
</dbReference>
<dbReference type="PANTHER" id="PTHR12110">
    <property type="entry name" value="HYDROXYPYRUVATE ISOMERASE"/>
    <property type="match status" value="1"/>
</dbReference>
<feature type="compositionally biased region" description="Basic residues" evidence="1">
    <location>
        <begin position="37"/>
        <end position="47"/>
    </location>
</feature>